<sequence>MILNIEKTDKQLTSTIKKQKADVNKIKPTNSPPGTLMVQSQRINLFLHIWIDGQREKTCTCFIKLSDPAKQYEICVVRDEEDHRLQSEGRSNRCLDRANKLNIFFNRFSSKTSSGSFFPAHSQTSHSPLTHSFPVTYQMFCIPPEP</sequence>
<keyword evidence="2" id="KW-1185">Reference proteome</keyword>
<accession>A0ABV0ZW12</accession>
<evidence type="ECO:0000313" key="1">
    <source>
        <dbReference type="EMBL" id="MEQ2309468.1"/>
    </source>
</evidence>
<reference evidence="1 2" key="1">
    <citation type="submission" date="2021-06" db="EMBL/GenBank/DDBJ databases">
        <authorList>
            <person name="Palmer J.M."/>
        </authorList>
    </citation>
    <scope>NUCLEOTIDE SEQUENCE [LARGE SCALE GENOMIC DNA]</scope>
    <source>
        <strain evidence="1 2">AS_MEX2019</strain>
        <tissue evidence="1">Muscle</tissue>
    </source>
</reference>
<gene>
    <name evidence="1" type="ORF">AMECASPLE_038986</name>
</gene>
<dbReference type="EMBL" id="JAHRIP010073467">
    <property type="protein sequence ID" value="MEQ2309468.1"/>
    <property type="molecule type" value="Genomic_DNA"/>
</dbReference>
<name>A0ABV0ZW12_9TELE</name>
<protein>
    <submittedName>
        <fullName evidence="1">Uncharacterized protein</fullName>
    </submittedName>
</protein>
<comment type="caution">
    <text evidence="1">The sequence shown here is derived from an EMBL/GenBank/DDBJ whole genome shotgun (WGS) entry which is preliminary data.</text>
</comment>
<organism evidence="1 2">
    <name type="scientific">Ameca splendens</name>
    <dbReference type="NCBI Taxonomy" id="208324"/>
    <lineage>
        <taxon>Eukaryota</taxon>
        <taxon>Metazoa</taxon>
        <taxon>Chordata</taxon>
        <taxon>Craniata</taxon>
        <taxon>Vertebrata</taxon>
        <taxon>Euteleostomi</taxon>
        <taxon>Actinopterygii</taxon>
        <taxon>Neopterygii</taxon>
        <taxon>Teleostei</taxon>
        <taxon>Neoteleostei</taxon>
        <taxon>Acanthomorphata</taxon>
        <taxon>Ovalentaria</taxon>
        <taxon>Atherinomorphae</taxon>
        <taxon>Cyprinodontiformes</taxon>
        <taxon>Goodeidae</taxon>
        <taxon>Ameca</taxon>
    </lineage>
</organism>
<evidence type="ECO:0000313" key="2">
    <source>
        <dbReference type="Proteomes" id="UP001469553"/>
    </source>
</evidence>
<proteinExistence type="predicted"/>
<dbReference type="Proteomes" id="UP001469553">
    <property type="component" value="Unassembled WGS sequence"/>
</dbReference>